<sequence>MWAILELNKSIVVVVDFQSRPTFSYGYTLDKKYMYREVITPIHKVAKLFYRHESLFGMPYRNIQVFRPVYIDGSGVSESHANLRGREVIPYWNSFHKENVNEVYRPAPVHYCTNFTSTAIVKLFTCHKVTLPTVTYLRSDEGRSRLNWLIIHPLSFFN</sequence>
<evidence type="ECO:0000313" key="2">
    <source>
        <dbReference type="Proteomes" id="UP000031668"/>
    </source>
</evidence>
<gene>
    <name evidence="1" type="ORF">RF11_04783</name>
</gene>
<evidence type="ECO:0000313" key="1">
    <source>
        <dbReference type="EMBL" id="KII62511.1"/>
    </source>
</evidence>
<name>A0A0C2MLL7_THEKT</name>
<comment type="caution">
    <text evidence="1">The sequence shown here is derived from an EMBL/GenBank/DDBJ whole genome shotgun (WGS) entry which is preliminary data.</text>
</comment>
<organism evidence="1 2">
    <name type="scientific">Thelohanellus kitauei</name>
    <name type="common">Myxosporean</name>
    <dbReference type="NCBI Taxonomy" id="669202"/>
    <lineage>
        <taxon>Eukaryota</taxon>
        <taxon>Metazoa</taxon>
        <taxon>Cnidaria</taxon>
        <taxon>Myxozoa</taxon>
        <taxon>Myxosporea</taxon>
        <taxon>Bivalvulida</taxon>
        <taxon>Platysporina</taxon>
        <taxon>Myxobolidae</taxon>
        <taxon>Thelohanellus</taxon>
    </lineage>
</organism>
<keyword evidence="2" id="KW-1185">Reference proteome</keyword>
<proteinExistence type="predicted"/>
<dbReference type="EMBL" id="JWZT01004955">
    <property type="protein sequence ID" value="KII62511.1"/>
    <property type="molecule type" value="Genomic_DNA"/>
</dbReference>
<protein>
    <submittedName>
        <fullName evidence="1">Uncharacterized protein</fullName>
    </submittedName>
</protein>
<dbReference type="AlphaFoldDB" id="A0A0C2MLL7"/>
<reference evidence="1 2" key="1">
    <citation type="journal article" date="2014" name="Genome Biol. Evol.">
        <title>The genome of the myxosporean Thelohanellus kitauei shows adaptations to nutrient acquisition within its fish host.</title>
        <authorList>
            <person name="Yang Y."/>
            <person name="Xiong J."/>
            <person name="Zhou Z."/>
            <person name="Huo F."/>
            <person name="Miao W."/>
            <person name="Ran C."/>
            <person name="Liu Y."/>
            <person name="Zhang J."/>
            <person name="Feng J."/>
            <person name="Wang M."/>
            <person name="Wang M."/>
            <person name="Wang L."/>
            <person name="Yao B."/>
        </authorList>
    </citation>
    <scope>NUCLEOTIDE SEQUENCE [LARGE SCALE GENOMIC DNA]</scope>
    <source>
        <strain evidence="1">Wuqing</strain>
    </source>
</reference>
<accession>A0A0C2MLL7</accession>
<dbReference type="Proteomes" id="UP000031668">
    <property type="component" value="Unassembled WGS sequence"/>
</dbReference>